<dbReference type="GeneID" id="7441885"/>
<dbReference type="HOGENOM" id="CLU_358476_0_0_1"/>
<dbReference type="InterPro" id="IPR036397">
    <property type="entry name" value="RNaseH_sf"/>
</dbReference>
<reference evidence="3 4" key="1">
    <citation type="journal article" date="2004" name="Science">
        <title>The genome of the diatom Thalassiosira pseudonana: ecology, evolution, and metabolism.</title>
        <authorList>
            <person name="Armbrust E.V."/>
            <person name="Berges J.A."/>
            <person name="Bowler C."/>
            <person name="Green B.R."/>
            <person name="Martinez D."/>
            <person name="Putnam N.H."/>
            <person name="Zhou S."/>
            <person name="Allen A.E."/>
            <person name="Apt K.E."/>
            <person name="Bechner M."/>
            <person name="Brzezinski M.A."/>
            <person name="Chaal B.K."/>
            <person name="Chiovitti A."/>
            <person name="Davis A.K."/>
            <person name="Demarest M.S."/>
            <person name="Detter J.C."/>
            <person name="Glavina T."/>
            <person name="Goodstein D."/>
            <person name="Hadi M.Z."/>
            <person name="Hellsten U."/>
            <person name="Hildebrand M."/>
            <person name="Jenkins B.D."/>
            <person name="Jurka J."/>
            <person name="Kapitonov V.V."/>
            <person name="Kroger N."/>
            <person name="Lau W.W."/>
            <person name="Lane T.W."/>
            <person name="Larimer F.W."/>
            <person name="Lippmeier J.C."/>
            <person name="Lucas S."/>
            <person name="Medina M."/>
            <person name="Montsant A."/>
            <person name="Obornik M."/>
            <person name="Parker M.S."/>
            <person name="Palenik B."/>
            <person name="Pazour G.J."/>
            <person name="Richardson P.M."/>
            <person name="Rynearson T.A."/>
            <person name="Saito M.A."/>
            <person name="Schwartz D.C."/>
            <person name="Thamatrakoln K."/>
            <person name="Valentin K."/>
            <person name="Vardi A."/>
            <person name="Wilkerson F.P."/>
            <person name="Rokhsar D.S."/>
        </authorList>
    </citation>
    <scope>NUCLEOTIDE SEQUENCE [LARGE SCALE GENOMIC DNA]</scope>
    <source>
        <strain evidence="3 4">CCMP1335</strain>
    </source>
</reference>
<feature type="domain" description="3'-5' exonuclease" evidence="2">
    <location>
        <begin position="673"/>
        <end position="773"/>
    </location>
</feature>
<dbReference type="EMBL" id="CM000640">
    <property type="protein sequence ID" value="EED93809.1"/>
    <property type="molecule type" value="Genomic_DNA"/>
</dbReference>
<feature type="chain" id="PRO_5002868797" description="3'-5' exonuclease domain-containing protein" evidence="1">
    <location>
        <begin position="28"/>
        <end position="782"/>
    </location>
</feature>
<dbReference type="KEGG" id="tps:THAPSDRAFT_3529"/>
<reference evidence="3 4" key="2">
    <citation type="journal article" date="2008" name="Nature">
        <title>The Phaeodactylum genome reveals the evolutionary history of diatom genomes.</title>
        <authorList>
            <person name="Bowler C."/>
            <person name="Allen A.E."/>
            <person name="Badger J.H."/>
            <person name="Grimwood J."/>
            <person name="Jabbari K."/>
            <person name="Kuo A."/>
            <person name="Maheswari U."/>
            <person name="Martens C."/>
            <person name="Maumus F."/>
            <person name="Otillar R.P."/>
            <person name="Rayko E."/>
            <person name="Salamov A."/>
            <person name="Vandepoele K."/>
            <person name="Beszteri B."/>
            <person name="Gruber A."/>
            <person name="Heijde M."/>
            <person name="Katinka M."/>
            <person name="Mock T."/>
            <person name="Valentin K."/>
            <person name="Verret F."/>
            <person name="Berges J.A."/>
            <person name="Brownlee C."/>
            <person name="Cadoret J.P."/>
            <person name="Chiovitti A."/>
            <person name="Choi C.J."/>
            <person name="Coesel S."/>
            <person name="De Martino A."/>
            <person name="Detter J.C."/>
            <person name="Durkin C."/>
            <person name="Falciatore A."/>
            <person name="Fournet J."/>
            <person name="Haruta M."/>
            <person name="Huysman M.J."/>
            <person name="Jenkins B.D."/>
            <person name="Jiroutova K."/>
            <person name="Jorgensen R.E."/>
            <person name="Joubert Y."/>
            <person name="Kaplan A."/>
            <person name="Kroger N."/>
            <person name="Kroth P.G."/>
            <person name="La Roche J."/>
            <person name="Lindquist E."/>
            <person name="Lommer M."/>
            <person name="Martin-Jezequel V."/>
            <person name="Lopez P.J."/>
            <person name="Lucas S."/>
            <person name="Mangogna M."/>
            <person name="McGinnis K."/>
            <person name="Medlin L.K."/>
            <person name="Montsant A."/>
            <person name="Oudot-Le Secq M.P."/>
            <person name="Napoli C."/>
            <person name="Obornik M."/>
            <person name="Parker M.S."/>
            <person name="Petit J.L."/>
            <person name="Porcel B.M."/>
            <person name="Poulsen N."/>
            <person name="Robison M."/>
            <person name="Rychlewski L."/>
            <person name="Rynearson T.A."/>
            <person name="Schmutz J."/>
            <person name="Shapiro H."/>
            <person name="Siaut M."/>
            <person name="Stanley M."/>
            <person name="Sussman M.R."/>
            <person name="Taylor A.R."/>
            <person name="Vardi A."/>
            <person name="von Dassow P."/>
            <person name="Vyverman W."/>
            <person name="Willis A."/>
            <person name="Wyrwicz L.S."/>
            <person name="Rokhsar D.S."/>
            <person name="Weissenbach J."/>
            <person name="Armbrust E.V."/>
            <person name="Green B.R."/>
            <person name="Van de Peer Y."/>
            <person name="Grigoriev I.V."/>
        </authorList>
    </citation>
    <scope>NUCLEOTIDE SEQUENCE [LARGE SCALE GENOMIC DNA]</scope>
    <source>
        <strain evidence="3 4">CCMP1335</strain>
    </source>
</reference>
<name>B8BY18_THAPS</name>
<evidence type="ECO:0000313" key="3">
    <source>
        <dbReference type="EMBL" id="EED93809.1"/>
    </source>
</evidence>
<dbReference type="InterPro" id="IPR012337">
    <property type="entry name" value="RNaseH-like_sf"/>
</dbReference>
<dbReference type="Gene3D" id="3.30.420.10">
    <property type="entry name" value="Ribonuclease H-like superfamily/Ribonuclease H"/>
    <property type="match status" value="1"/>
</dbReference>
<accession>B8BY18</accession>
<sequence>MFFGTNVRRGSIYVFLLSILICRCTSSKRAITSSSNVKKAVRLAVVGGGVDRCYSHISSFNTYRFARTTATRLSTMASTTVSDDVYEETSTVVLSVLQNAVSKLGIGEDREGTATVCLEQAIQLLQYLDDAANSFSFDESTNNDTTNNSYSPKETIDIGSIYTLANTAQSTSNSLHQLVRRANQSKYRHPKKSSVHAWRGLQKVVGSAFGVDELPSSSTADDSVKIQRLSRAIALLALGILLSVQTSPDIAIANEDKGGEKATSKMVISAVFEGKLEKEEESEDQLILAAVRSAVVDLLHLAVSRDENTIELQVVAKLQGGFGLGEKQSPDDELGVAVSKLVKKEFESETTNEDASTRIISKNVATPLLALIASTRPWKYIEVDKAVSIAAENDLWFSAENICDAVMDSMSPWTTSDGKTATADFNDNLQSDSFAHVAVRAIVDIAFDHRLYRRADHFASKYYSVVGPQRYAQARFLHACDTIAKLVKKKQSQIIDKQVDRVDEAAKRAITDLDLSTTKPIQATTDDEYGDEIPLHNMSEHVREFSLRRLRAANMHSAAIRLANLWSMEYEHNAEQMMIEAKRRKLIYLQWNDEGCPGNDDAGGFAALPELISDCNLLFQQFSILEKNPERTVGFDCEWGDDVRALTSSKDGVEALKATVGKLFCGSTHVLHVIGFGCKEDFSRLRASPSADLWFPRNIIANDLRQLISETSGLGGKGGMHLGLSRACEHYLGKQLDKAEQCSDWSARPLSTEQREYAALDAWACAAIHAKIAETHKILIVP</sequence>
<dbReference type="OMA" id="CASIYHE"/>
<keyword evidence="1" id="KW-0732">Signal</keyword>
<dbReference type="InterPro" id="IPR052408">
    <property type="entry name" value="Exonuclease_MUT-7-like"/>
</dbReference>
<feature type="signal peptide" evidence="1">
    <location>
        <begin position="1"/>
        <end position="27"/>
    </location>
</feature>
<organism evidence="3 4">
    <name type="scientific">Thalassiosira pseudonana</name>
    <name type="common">Marine diatom</name>
    <name type="synonym">Cyclotella nana</name>
    <dbReference type="NCBI Taxonomy" id="35128"/>
    <lineage>
        <taxon>Eukaryota</taxon>
        <taxon>Sar</taxon>
        <taxon>Stramenopiles</taxon>
        <taxon>Ochrophyta</taxon>
        <taxon>Bacillariophyta</taxon>
        <taxon>Coscinodiscophyceae</taxon>
        <taxon>Thalassiosirophycidae</taxon>
        <taxon>Thalassiosirales</taxon>
        <taxon>Thalassiosiraceae</taxon>
        <taxon>Thalassiosira</taxon>
    </lineage>
</organism>
<keyword evidence="4" id="KW-1185">Reference proteome</keyword>
<dbReference type="STRING" id="35128.B8BY18"/>
<dbReference type="PaxDb" id="35128-Thaps3529"/>
<evidence type="ECO:0000259" key="2">
    <source>
        <dbReference type="Pfam" id="PF01612"/>
    </source>
</evidence>
<dbReference type="SUPFAM" id="SSF53098">
    <property type="entry name" value="Ribonuclease H-like"/>
    <property type="match status" value="1"/>
</dbReference>
<dbReference type="AlphaFoldDB" id="B8BY18"/>
<evidence type="ECO:0000256" key="1">
    <source>
        <dbReference type="SAM" id="SignalP"/>
    </source>
</evidence>
<proteinExistence type="predicted"/>
<dbReference type="PANTHER" id="PTHR47765:SF2">
    <property type="entry name" value="EXONUCLEASE MUT-7 HOMOLOG"/>
    <property type="match status" value="1"/>
</dbReference>
<dbReference type="Proteomes" id="UP000001449">
    <property type="component" value="Chromosome 3"/>
</dbReference>
<dbReference type="eggNOG" id="ENOG502SF25">
    <property type="taxonomic scope" value="Eukaryota"/>
</dbReference>
<dbReference type="PANTHER" id="PTHR47765">
    <property type="entry name" value="3'-5' EXONUCLEASE DOMAIN-CONTAINING PROTEIN"/>
    <property type="match status" value="1"/>
</dbReference>
<dbReference type="GO" id="GO:0006139">
    <property type="term" value="P:nucleobase-containing compound metabolic process"/>
    <property type="evidence" value="ECO:0007669"/>
    <property type="project" value="InterPro"/>
</dbReference>
<dbReference type="RefSeq" id="XP_002288373.1">
    <property type="nucleotide sequence ID" value="XM_002288337.1"/>
</dbReference>
<protein>
    <recommendedName>
        <fullName evidence="2">3'-5' exonuclease domain-containing protein</fullName>
    </recommendedName>
</protein>
<dbReference type="GO" id="GO:0003676">
    <property type="term" value="F:nucleic acid binding"/>
    <property type="evidence" value="ECO:0007669"/>
    <property type="project" value="InterPro"/>
</dbReference>
<dbReference type="InParanoid" id="B8BY18"/>
<gene>
    <name evidence="3" type="ORF">THAPSDRAFT_3529</name>
</gene>
<dbReference type="InterPro" id="IPR002562">
    <property type="entry name" value="3'-5'_exonuclease_dom"/>
</dbReference>
<evidence type="ECO:0000313" key="4">
    <source>
        <dbReference type="Proteomes" id="UP000001449"/>
    </source>
</evidence>
<dbReference type="Pfam" id="PF01612">
    <property type="entry name" value="DNA_pol_A_exo1"/>
    <property type="match status" value="1"/>
</dbReference>
<dbReference type="GO" id="GO:0008408">
    <property type="term" value="F:3'-5' exonuclease activity"/>
    <property type="evidence" value="ECO:0000318"/>
    <property type="project" value="GO_Central"/>
</dbReference>